<dbReference type="Proteomes" id="UP000184731">
    <property type="component" value="Chromosome"/>
</dbReference>
<dbReference type="RefSeq" id="WP_148696494.1">
    <property type="nucleotide sequence ID" value="NZ_CP017834.1"/>
</dbReference>
<dbReference type="CDD" id="cd06223">
    <property type="entry name" value="PRTases_typeI"/>
    <property type="match status" value="1"/>
</dbReference>
<evidence type="ECO:0000313" key="3">
    <source>
        <dbReference type="Proteomes" id="UP000184731"/>
    </source>
</evidence>
<sequence length="237" mass="28133">MRCYLCVSESKLNDLIFCHNCEKKLQNILWISCARCGKDSCYGCEELNEFRKVFSLITYSYGIPEILVLAKDYQDYNAQLLFKEMFFNRTKNYLKQLIIHEQYNCILISPLRKERIMSSNWHPFIFFEKILNDLKKELAERQIFFQILTPLLKKKSHRQAMTPSHKRNENSGNKENLEIFFSTADQKKISTEIFHRVLLIDDVLTSGQTAKSIKKVIPFSFEVDNWDLFTLFRSHQS</sequence>
<gene>
    <name evidence="2" type="ORF">AXG55_02135</name>
</gene>
<dbReference type="AlphaFoldDB" id="A0A1L4CXW4"/>
<evidence type="ECO:0000313" key="2">
    <source>
        <dbReference type="EMBL" id="APJ02785.1"/>
    </source>
</evidence>
<dbReference type="EMBL" id="CP017834">
    <property type="protein sequence ID" value="APJ02785.1"/>
    <property type="molecule type" value="Genomic_DNA"/>
</dbReference>
<dbReference type="PANTHER" id="PTHR47505">
    <property type="entry name" value="DNA UTILIZATION PROTEIN YHGH"/>
    <property type="match status" value="1"/>
</dbReference>
<dbReference type="InterPro" id="IPR000836">
    <property type="entry name" value="PRTase_dom"/>
</dbReference>
<proteinExistence type="inferred from homology"/>
<dbReference type="OrthoDB" id="5295276at2"/>
<dbReference type="STRING" id="1915309.AXG55_02135"/>
<keyword evidence="3" id="KW-1185">Reference proteome</keyword>
<comment type="similarity">
    <text evidence="1">Belongs to the ComF/GntX family.</text>
</comment>
<dbReference type="SUPFAM" id="SSF53271">
    <property type="entry name" value="PRTase-like"/>
    <property type="match status" value="1"/>
</dbReference>
<dbReference type="InterPro" id="IPR051910">
    <property type="entry name" value="ComF/GntX_DNA_util-trans"/>
</dbReference>
<dbReference type="InterPro" id="IPR029057">
    <property type="entry name" value="PRTase-like"/>
</dbReference>
<evidence type="ECO:0000256" key="1">
    <source>
        <dbReference type="ARBA" id="ARBA00008007"/>
    </source>
</evidence>
<organism evidence="2 3">
    <name type="scientific">Silvanigrella aquatica</name>
    <dbReference type="NCBI Taxonomy" id="1915309"/>
    <lineage>
        <taxon>Bacteria</taxon>
        <taxon>Pseudomonadati</taxon>
        <taxon>Bdellovibrionota</taxon>
        <taxon>Oligoflexia</taxon>
        <taxon>Silvanigrellales</taxon>
        <taxon>Silvanigrellaceae</taxon>
        <taxon>Silvanigrella</taxon>
    </lineage>
</organism>
<reference evidence="2 3" key="1">
    <citation type="submission" date="2016-10" db="EMBL/GenBank/DDBJ databases">
        <title>Silvanigrella aquatica sp. nov., isolated from a freshwater lake located in the Black Forest, Germany, description of Silvanigrellaceae fam. nov., Silvanigrellales ord. nov., reclassification of the order Bdellovibrionales in the class Oligoflexia, reclassification of the families Bacteriovoracaceae and Halobacteriovoraceae in the new order Bacteriovoracales ord. nov., and reclassification of the family Pseudobacteriovoracaceae in the order Oligoflexiales.</title>
        <authorList>
            <person name="Hahn M.W."/>
            <person name="Schmidt J."/>
            <person name="Koll U."/>
            <person name="Rohde M."/>
            <person name="Verbag S."/>
            <person name="Pitt A."/>
            <person name="Nakai R."/>
            <person name="Naganuma T."/>
            <person name="Lang E."/>
        </authorList>
    </citation>
    <scope>NUCLEOTIDE SEQUENCE [LARGE SCALE GENOMIC DNA]</scope>
    <source>
        <strain evidence="2 3">MWH-Nonnen-W8red</strain>
    </source>
</reference>
<protein>
    <recommendedName>
        <fullName evidence="4">Phosphoribosyltransferase domain-containing protein</fullName>
    </recommendedName>
</protein>
<name>A0A1L4CXW4_9BACT</name>
<dbReference type="KEGG" id="saqi:AXG55_02135"/>
<evidence type="ECO:0008006" key="4">
    <source>
        <dbReference type="Google" id="ProtNLM"/>
    </source>
</evidence>
<dbReference type="PANTHER" id="PTHR47505:SF1">
    <property type="entry name" value="DNA UTILIZATION PROTEIN YHGH"/>
    <property type="match status" value="1"/>
</dbReference>
<accession>A0A1L4CXW4</accession>